<dbReference type="PANTHER" id="PTHR10343">
    <property type="entry name" value="5'-AMP-ACTIVATED PROTEIN KINASE , BETA SUBUNIT"/>
    <property type="match status" value="1"/>
</dbReference>
<feature type="compositionally biased region" description="Polar residues" evidence="2">
    <location>
        <begin position="597"/>
        <end position="613"/>
    </location>
</feature>
<feature type="compositionally biased region" description="Low complexity" evidence="2">
    <location>
        <begin position="453"/>
        <end position="466"/>
    </location>
</feature>
<dbReference type="EMBL" id="RIBY02000890">
    <property type="protein sequence ID" value="KAH9835948.1"/>
    <property type="molecule type" value="Genomic_DNA"/>
</dbReference>
<feature type="compositionally biased region" description="Low complexity" evidence="2">
    <location>
        <begin position="140"/>
        <end position="151"/>
    </location>
</feature>
<dbReference type="InterPro" id="IPR014756">
    <property type="entry name" value="Ig_E-set"/>
</dbReference>
<reference evidence="4 5" key="1">
    <citation type="journal article" date="2018" name="IMA Fungus">
        <title>IMA Genome-F 10: Nine draft genome sequences of Claviceps purpurea s.lat., including C. arundinis, C. humidiphila, and C. cf. spartinae, pseudomolecules for the pitch canker pathogen Fusarium circinatum, draft genome of Davidsoniella eucalypti, Grosmannia galeiformis, Quambalaria eucalypti, and Teratosphaeria destructans.</title>
        <authorList>
            <person name="Wingfield B.D."/>
            <person name="Liu M."/>
            <person name="Nguyen H.D."/>
            <person name="Lane F.A."/>
            <person name="Morgan S.W."/>
            <person name="De Vos L."/>
            <person name="Wilken P.M."/>
            <person name="Duong T.A."/>
            <person name="Aylward J."/>
            <person name="Coetzee M.P."/>
            <person name="Dadej K."/>
            <person name="De Beer Z.W."/>
            <person name="Findlay W."/>
            <person name="Havenga M."/>
            <person name="Kolarik M."/>
            <person name="Menzies J.G."/>
            <person name="Naidoo K."/>
            <person name="Pochopski O."/>
            <person name="Shoukouhi P."/>
            <person name="Santana Q.C."/>
            <person name="Seifert K.A."/>
            <person name="Soal N."/>
            <person name="Steenkamp E.T."/>
            <person name="Tatham C.T."/>
            <person name="van der Nest M.A."/>
            <person name="Wingfield M.J."/>
        </authorList>
    </citation>
    <scope>NUCLEOTIDE SEQUENCE [LARGE SCALE GENOMIC DNA]</scope>
    <source>
        <strain evidence="4">CMW44962</strain>
    </source>
</reference>
<keyword evidence="5" id="KW-1185">Reference proteome</keyword>
<comment type="caution">
    <text evidence="4">The sequence shown here is derived from an EMBL/GenBank/DDBJ whole genome shotgun (WGS) entry which is preliminary data.</text>
</comment>
<feature type="compositionally biased region" description="Basic and acidic residues" evidence="2">
    <location>
        <begin position="489"/>
        <end position="510"/>
    </location>
</feature>
<dbReference type="GO" id="GO:0005634">
    <property type="term" value="C:nucleus"/>
    <property type="evidence" value="ECO:0007669"/>
    <property type="project" value="TreeGrafter"/>
</dbReference>
<evidence type="ECO:0000313" key="4">
    <source>
        <dbReference type="EMBL" id="KAH9835948.1"/>
    </source>
</evidence>
<dbReference type="GO" id="GO:0005737">
    <property type="term" value="C:cytoplasm"/>
    <property type="evidence" value="ECO:0007669"/>
    <property type="project" value="TreeGrafter"/>
</dbReference>
<feature type="compositionally biased region" description="Low complexity" evidence="2">
    <location>
        <begin position="544"/>
        <end position="578"/>
    </location>
</feature>
<dbReference type="GO" id="GO:0019901">
    <property type="term" value="F:protein kinase binding"/>
    <property type="evidence" value="ECO:0007669"/>
    <property type="project" value="TreeGrafter"/>
</dbReference>
<feature type="compositionally biased region" description="Basic and acidic residues" evidence="2">
    <location>
        <begin position="729"/>
        <end position="741"/>
    </location>
</feature>
<feature type="compositionally biased region" description="Basic and acidic residues" evidence="2">
    <location>
        <begin position="521"/>
        <end position="537"/>
    </location>
</feature>
<accession>A0A9W7SWQ8</accession>
<feature type="region of interest" description="Disordered" evidence="2">
    <location>
        <begin position="328"/>
        <end position="392"/>
    </location>
</feature>
<feature type="compositionally biased region" description="Polar residues" evidence="2">
    <location>
        <begin position="742"/>
        <end position="751"/>
    </location>
</feature>
<feature type="compositionally biased region" description="Basic and acidic residues" evidence="2">
    <location>
        <begin position="242"/>
        <end position="252"/>
    </location>
</feature>
<dbReference type="InterPro" id="IPR013783">
    <property type="entry name" value="Ig-like_fold"/>
</dbReference>
<feature type="compositionally biased region" description="Polar residues" evidence="2">
    <location>
        <begin position="702"/>
        <end position="724"/>
    </location>
</feature>
<gene>
    <name evidence="4" type="ORF">Tdes44962_MAKER01867</name>
</gene>
<evidence type="ECO:0000256" key="2">
    <source>
        <dbReference type="SAM" id="MobiDB-lite"/>
    </source>
</evidence>
<dbReference type="OrthoDB" id="5873279at2759"/>
<feature type="region of interest" description="Disordered" evidence="2">
    <location>
        <begin position="192"/>
        <end position="263"/>
    </location>
</feature>
<dbReference type="Gene3D" id="2.60.40.10">
    <property type="entry name" value="Immunoglobulins"/>
    <property type="match status" value="1"/>
</dbReference>
<comment type="similarity">
    <text evidence="1">Belongs to the CRP1/MDG1 family.</text>
</comment>
<feature type="region of interest" description="Disordered" evidence="2">
    <location>
        <begin position="418"/>
        <end position="770"/>
    </location>
</feature>
<dbReference type="CDD" id="cd02859">
    <property type="entry name" value="E_set_AMPKbeta_like_N"/>
    <property type="match status" value="1"/>
</dbReference>
<name>A0A9W7SWQ8_9PEZI</name>
<feature type="compositionally biased region" description="Polar residues" evidence="2">
    <location>
        <begin position="353"/>
        <end position="369"/>
    </location>
</feature>
<proteinExistence type="inferred from homology"/>
<dbReference type="AlphaFoldDB" id="A0A9W7SWQ8"/>
<evidence type="ECO:0000259" key="3">
    <source>
        <dbReference type="Pfam" id="PF16561"/>
    </source>
</evidence>
<dbReference type="GO" id="GO:0007165">
    <property type="term" value="P:signal transduction"/>
    <property type="evidence" value="ECO:0007669"/>
    <property type="project" value="TreeGrafter"/>
</dbReference>
<feature type="region of interest" description="Disordered" evidence="2">
    <location>
        <begin position="138"/>
        <end position="172"/>
    </location>
</feature>
<dbReference type="InterPro" id="IPR050827">
    <property type="entry name" value="CRP1_MDG1_kinase"/>
</dbReference>
<sequence>MSYNFTWPHKAEEVYVTGTFDNWGKTVKLDKKDTVHEKWVGLPQIRDKILYKESTLTVRRGCRKQFVADGEWKHDHTGKTETDHEGNVNNVLYPQDIKPPHSAAHPVISSVAPGASTTAMAGEQPLERDGLREEKHVQDTTPGAFPGTPTANDGQDFSVNPIPVTGPSNSQLTRTTIQSGVHDDPELKAADEAKTKAAGEQTVGISPLPATGGIGNPIQLTPGAPVPDAKDITGNTLTSNVKLDKDSYEKSDAGAPVLPPVSTSTYGEREAAAQASILGGLGLGPATSNIIPESSLPMGKDATTFIDNPTISSVAPTSSTVQLAGQQPIVPHQPPSVVKESQQEAGADPEASASPSAVQEKSQVENELTSKVPEAPATTETGSGARDNKEKDGWIGAAAGGLAGVGAAAGAVAYAARDKTTQATGKDPVSILPDSVQKSINSMSSQPPTTGESATAAQTSSPPAAAFSDVSLPTQAAAGEGVKVPGGDGSRDVASDVPEEVAKSQREAHVAPEAATNSEAVAEKSAVEQELLKKVPESEAQGEPAPTTSAATTSTAPTTTAQEASSGTGSSTDTPGAAIGAGGLAGGLIGAGAVAGSSTGKSATGAPQLSDPTSGVGALSMEDKPVAGSKELNAPAGEPAVPQADKVNKLVAEANQEQDSRDVSPMTKTNDIADINAAKTSEQTQPVVTTGVDSAKAPAESTPASSSQPVGTPRKPQNSENTTPGKRASFIDRLRSPDSAKRTNASDNASPEASGKRKSFFSKIKEKLKQ</sequence>
<feature type="domain" description="AMP-activated protein kinase glycogen-binding" evidence="3">
    <location>
        <begin position="3"/>
        <end position="92"/>
    </location>
</feature>
<dbReference type="Proteomes" id="UP001138500">
    <property type="component" value="Unassembled WGS sequence"/>
</dbReference>
<feature type="compositionally biased region" description="Gly residues" evidence="2">
    <location>
        <begin position="579"/>
        <end position="590"/>
    </location>
</feature>
<feature type="compositionally biased region" description="Polar residues" evidence="2">
    <location>
        <begin position="678"/>
        <end position="692"/>
    </location>
</feature>
<dbReference type="InterPro" id="IPR032640">
    <property type="entry name" value="AMPK1_CBM"/>
</dbReference>
<reference evidence="4 5" key="2">
    <citation type="journal article" date="2021" name="Curr. Genet.">
        <title>Genetic response to nitrogen starvation in the aggressive Eucalyptus foliar pathogen Teratosphaeria destructans.</title>
        <authorList>
            <person name="Havenga M."/>
            <person name="Wingfield B.D."/>
            <person name="Wingfield M.J."/>
            <person name="Dreyer L.L."/>
            <person name="Roets F."/>
            <person name="Aylward J."/>
        </authorList>
    </citation>
    <scope>NUCLEOTIDE SEQUENCE [LARGE SCALE GENOMIC DNA]</scope>
    <source>
        <strain evidence="4">CMW44962</strain>
    </source>
</reference>
<evidence type="ECO:0000313" key="5">
    <source>
        <dbReference type="Proteomes" id="UP001138500"/>
    </source>
</evidence>
<dbReference type="PANTHER" id="PTHR10343:SF81">
    <property type="entry name" value="CRUCIFORM DNA-RECOGNIZING PROTEIN 1-RELATED"/>
    <property type="match status" value="1"/>
</dbReference>
<organism evidence="4 5">
    <name type="scientific">Teratosphaeria destructans</name>
    <dbReference type="NCBI Taxonomy" id="418781"/>
    <lineage>
        <taxon>Eukaryota</taxon>
        <taxon>Fungi</taxon>
        <taxon>Dikarya</taxon>
        <taxon>Ascomycota</taxon>
        <taxon>Pezizomycotina</taxon>
        <taxon>Dothideomycetes</taxon>
        <taxon>Dothideomycetidae</taxon>
        <taxon>Mycosphaerellales</taxon>
        <taxon>Teratosphaeriaceae</taxon>
        <taxon>Teratosphaeria</taxon>
    </lineage>
</organism>
<dbReference type="SUPFAM" id="SSF81296">
    <property type="entry name" value="E set domains"/>
    <property type="match status" value="1"/>
</dbReference>
<feature type="compositionally biased region" description="Polar residues" evidence="2">
    <location>
        <begin position="436"/>
        <end position="452"/>
    </location>
</feature>
<protein>
    <submittedName>
        <fullName evidence="4">Carbohydrate-binding module family 48 protein</fullName>
    </submittedName>
</protein>
<evidence type="ECO:0000256" key="1">
    <source>
        <dbReference type="ARBA" id="ARBA00038216"/>
    </source>
</evidence>
<dbReference type="GO" id="GO:0031588">
    <property type="term" value="C:nucleotide-activated protein kinase complex"/>
    <property type="evidence" value="ECO:0007669"/>
    <property type="project" value="TreeGrafter"/>
</dbReference>
<dbReference type="Pfam" id="PF16561">
    <property type="entry name" value="AMPK1_CBM"/>
    <property type="match status" value="1"/>
</dbReference>